<sequence>MKNFKRVCHKGELKSRLNGLAEDYLNELIYKAIKMFRGYSTEKAKKTRLLTKKEAKFVMVEVGELEHGE</sequence>
<dbReference type="RefSeq" id="WP_344737817.1">
    <property type="nucleotide sequence ID" value="NZ_BAABAY010000001.1"/>
</dbReference>
<organism evidence="1 2">
    <name type="scientific">Gaetbulibacter aestuarii</name>
    <dbReference type="NCBI Taxonomy" id="1502358"/>
    <lineage>
        <taxon>Bacteria</taxon>
        <taxon>Pseudomonadati</taxon>
        <taxon>Bacteroidota</taxon>
        <taxon>Flavobacteriia</taxon>
        <taxon>Flavobacteriales</taxon>
        <taxon>Flavobacteriaceae</taxon>
        <taxon>Gaetbulibacter</taxon>
    </lineage>
</organism>
<comment type="caution">
    <text evidence="1">The sequence shown here is derived from an EMBL/GenBank/DDBJ whole genome shotgun (WGS) entry which is preliminary data.</text>
</comment>
<protein>
    <submittedName>
        <fullName evidence="1">Uncharacterized protein</fullName>
    </submittedName>
</protein>
<gene>
    <name evidence="1" type="ORF">V8G58_10525</name>
</gene>
<evidence type="ECO:0000313" key="1">
    <source>
        <dbReference type="EMBL" id="MFH6772368.1"/>
    </source>
</evidence>
<name>A0ABW7MZU5_9FLAO</name>
<reference evidence="1 2" key="1">
    <citation type="submission" date="2024-02" db="EMBL/GenBank/DDBJ databases">
        <title>A Gaetbulibacter species isolated from tidal flats and genomic insights of their niches.</title>
        <authorList>
            <person name="Ye Y."/>
        </authorList>
    </citation>
    <scope>NUCLEOTIDE SEQUENCE [LARGE SCALE GENOMIC DNA]</scope>
    <source>
        <strain evidence="1 2">KYW382</strain>
    </source>
</reference>
<keyword evidence="2" id="KW-1185">Reference proteome</keyword>
<dbReference type="EMBL" id="JBAWKB010000003">
    <property type="protein sequence ID" value="MFH6772368.1"/>
    <property type="molecule type" value="Genomic_DNA"/>
</dbReference>
<proteinExistence type="predicted"/>
<accession>A0ABW7MZU5</accession>
<evidence type="ECO:0000313" key="2">
    <source>
        <dbReference type="Proteomes" id="UP001610100"/>
    </source>
</evidence>
<dbReference type="Proteomes" id="UP001610100">
    <property type="component" value="Unassembled WGS sequence"/>
</dbReference>